<dbReference type="Proteomes" id="UP000324222">
    <property type="component" value="Unassembled WGS sequence"/>
</dbReference>
<dbReference type="AlphaFoldDB" id="A0A5B7GMC7"/>
<proteinExistence type="predicted"/>
<evidence type="ECO:0000313" key="1">
    <source>
        <dbReference type="EMBL" id="MPC58686.1"/>
    </source>
</evidence>
<organism evidence="1 2">
    <name type="scientific">Portunus trituberculatus</name>
    <name type="common">Swimming crab</name>
    <name type="synonym">Neptunus trituberculatus</name>
    <dbReference type="NCBI Taxonomy" id="210409"/>
    <lineage>
        <taxon>Eukaryota</taxon>
        <taxon>Metazoa</taxon>
        <taxon>Ecdysozoa</taxon>
        <taxon>Arthropoda</taxon>
        <taxon>Crustacea</taxon>
        <taxon>Multicrustacea</taxon>
        <taxon>Malacostraca</taxon>
        <taxon>Eumalacostraca</taxon>
        <taxon>Eucarida</taxon>
        <taxon>Decapoda</taxon>
        <taxon>Pleocyemata</taxon>
        <taxon>Brachyura</taxon>
        <taxon>Eubrachyura</taxon>
        <taxon>Portunoidea</taxon>
        <taxon>Portunidae</taxon>
        <taxon>Portuninae</taxon>
        <taxon>Portunus</taxon>
    </lineage>
</organism>
<dbReference type="EMBL" id="VSRR010015900">
    <property type="protein sequence ID" value="MPC58686.1"/>
    <property type="molecule type" value="Genomic_DNA"/>
</dbReference>
<sequence length="99" mass="11111">MKDYLRTCSVEHFVFAARCESTRRHQVGVMTVAVWQLLSILDRPRFWVLSFAPGTQNGDISRLYTCASVAHVAIPCQCAANGWRKLPSRGVALEGKYPL</sequence>
<comment type="caution">
    <text evidence="1">The sequence shown here is derived from an EMBL/GenBank/DDBJ whole genome shotgun (WGS) entry which is preliminary data.</text>
</comment>
<gene>
    <name evidence="1" type="ORF">E2C01_052693</name>
</gene>
<protein>
    <submittedName>
        <fullName evidence="1">Uncharacterized protein</fullName>
    </submittedName>
</protein>
<name>A0A5B7GMC7_PORTR</name>
<evidence type="ECO:0000313" key="2">
    <source>
        <dbReference type="Proteomes" id="UP000324222"/>
    </source>
</evidence>
<accession>A0A5B7GMC7</accession>
<reference evidence="1 2" key="1">
    <citation type="submission" date="2019-05" db="EMBL/GenBank/DDBJ databases">
        <title>Another draft genome of Portunus trituberculatus and its Hox gene families provides insights of decapod evolution.</title>
        <authorList>
            <person name="Jeong J.-H."/>
            <person name="Song I."/>
            <person name="Kim S."/>
            <person name="Choi T."/>
            <person name="Kim D."/>
            <person name="Ryu S."/>
            <person name="Kim W."/>
        </authorList>
    </citation>
    <scope>NUCLEOTIDE SEQUENCE [LARGE SCALE GENOMIC DNA]</scope>
    <source>
        <tissue evidence="1">Muscle</tissue>
    </source>
</reference>
<keyword evidence="2" id="KW-1185">Reference proteome</keyword>